<evidence type="ECO:0000256" key="2">
    <source>
        <dbReference type="ARBA" id="ARBA00022840"/>
    </source>
</evidence>
<gene>
    <name evidence="3" type="ORF">BBD42_22655</name>
</gene>
<keyword evidence="2" id="KW-0067">ATP-binding</keyword>
<protein>
    <submittedName>
        <fullName evidence="3">Sugar kinase</fullName>
    </submittedName>
</protein>
<dbReference type="GO" id="GO:0003951">
    <property type="term" value="F:NAD+ kinase activity"/>
    <property type="evidence" value="ECO:0007669"/>
    <property type="project" value="InterPro"/>
</dbReference>
<keyword evidence="3" id="KW-0418">Kinase</keyword>
<dbReference type="GO" id="GO:0005524">
    <property type="term" value="F:ATP binding"/>
    <property type="evidence" value="ECO:0007669"/>
    <property type="project" value="UniProtKB-KW"/>
</dbReference>
<dbReference type="Gene3D" id="2.60.200.30">
    <property type="entry name" value="Probable inorganic polyphosphate/atp-NAD kinase, domain 2"/>
    <property type="match status" value="1"/>
</dbReference>
<accession>A0A1B2DMN6</accession>
<dbReference type="InterPro" id="IPR016064">
    <property type="entry name" value="NAD/diacylglycerol_kinase_sf"/>
</dbReference>
<sequence>MSKAAGADAKFIVVKRKTRLEELLVRYNTVQQAKFYIERLGADFGDYWLENEVYQHAVSLAISELEQQGRVQVLDREHVQSFLFGDQDIVIAIGPDGLVAGTLKYLDRQPLIGVNPEPQRWDGVLLPFTVGDLRLLIPEVLRGKRRVQPVTLAMAQINNGQCLYGVNDLFIGRKTHVSARYEIKLEEHAEQQSSSGIIVSTALGASGWLRSVLAGAAGIVSSATRQPLMLTPEDLDAAEKQEIGRLDWSANSLYFTVREPFPSRTTAASIVFGQINGQRKLRITSQMPDDGVIFSDGVENDFLNFHSGLEATIGPADRQGHLIV</sequence>
<evidence type="ECO:0000256" key="1">
    <source>
        <dbReference type="ARBA" id="ARBA00022741"/>
    </source>
</evidence>
<dbReference type="Gene3D" id="3.40.50.10330">
    <property type="entry name" value="Probable inorganic polyphosphate/atp-NAD kinase, domain 1"/>
    <property type="match status" value="1"/>
</dbReference>
<keyword evidence="3" id="KW-0808">Transferase</keyword>
<reference evidence="3" key="1">
    <citation type="submission" date="2016-08" db="EMBL/GenBank/DDBJ databases">
        <title>Complete Genome Seqeunce of Paenibacillus sp. BIHB 4019 from tea rhizoplane.</title>
        <authorList>
            <person name="Thakur R."/>
            <person name="Swarnkar M.K."/>
            <person name="Gulati A."/>
        </authorList>
    </citation>
    <scope>NUCLEOTIDE SEQUENCE [LARGE SCALE GENOMIC DNA]</scope>
    <source>
        <strain evidence="3">BIHB4019</strain>
    </source>
</reference>
<dbReference type="InterPro" id="IPR017437">
    <property type="entry name" value="ATP-NAD_kinase_PpnK-typ_C"/>
</dbReference>
<dbReference type="GO" id="GO:0019674">
    <property type="term" value="P:NAD+ metabolic process"/>
    <property type="evidence" value="ECO:0007669"/>
    <property type="project" value="InterPro"/>
</dbReference>
<organism evidence="3">
    <name type="scientific">Paenibacillus sp. BIHB 4019</name>
    <dbReference type="NCBI Taxonomy" id="1870819"/>
    <lineage>
        <taxon>Bacteria</taxon>
        <taxon>Bacillati</taxon>
        <taxon>Bacillota</taxon>
        <taxon>Bacilli</taxon>
        <taxon>Bacillales</taxon>
        <taxon>Paenibacillaceae</taxon>
        <taxon>Paenibacillus</taxon>
    </lineage>
</organism>
<evidence type="ECO:0000313" key="3">
    <source>
        <dbReference type="EMBL" id="ANY68973.1"/>
    </source>
</evidence>
<dbReference type="AlphaFoldDB" id="A0A1B2DMN6"/>
<dbReference type="SUPFAM" id="SSF111331">
    <property type="entry name" value="NAD kinase/diacylglycerol kinase-like"/>
    <property type="match status" value="1"/>
</dbReference>
<proteinExistence type="predicted"/>
<dbReference type="RefSeq" id="WP_099520021.1">
    <property type="nucleotide sequence ID" value="NZ_CP016808.1"/>
</dbReference>
<dbReference type="EMBL" id="CP016808">
    <property type="protein sequence ID" value="ANY68973.1"/>
    <property type="molecule type" value="Genomic_DNA"/>
</dbReference>
<name>A0A1B2DMN6_9BACL</name>
<dbReference type="InterPro" id="IPR017438">
    <property type="entry name" value="ATP-NAD_kinase_N"/>
</dbReference>
<keyword evidence="1" id="KW-0547">Nucleotide-binding</keyword>